<feature type="region of interest" description="Disordered" evidence="1">
    <location>
        <begin position="303"/>
        <end position="355"/>
    </location>
</feature>
<organism evidence="2 3">
    <name type="scientific">Terfezia boudieri ATCC MYA-4762</name>
    <dbReference type="NCBI Taxonomy" id="1051890"/>
    <lineage>
        <taxon>Eukaryota</taxon>
        <taxon>Fungi</taxon>
        <taxon>Dikarya</taxon>
        <taxon>Ascomycota</taxon>
        <taxon>Pezizomycotina</taxon>
        <taxon>Pezizomycetes</taxon>
        <taxon>Pezizales</taxon>
        <taxon>Pezizaceae</taxon>
        <taxon>Terfezia</taxon>
    </lineage>
</organism>
<name>A0A3N4LZA3_9PEZI</name>
<evidence type="ECO:0000256" key="1">
    <source>
        <dbReference type="SAM" id="MobiDB-lite"/>
    </source>
</evidence>
<proteinExistence type="predicted"/>
<feature type="compositionally biased region" description="Polar residues" evidence="1">
    <location>
        <begin position="754"/>
        <end position="763"/>
    </location>
</feature>
<dbReference type="OrthoDB" id="5356220at2759"/>
<feature type="region of interest" description="Disordered" evidence="1">
    <location>
        <begin position="528"/>
        <end position="549"/>
    </location>
</feature>
<dbReference type="Proteomes" id="UP000267821">
    <property type="component" value="Unassembled WGS sequence"/>
</dbReference>
<feature type="region of interest" description="Disordered" evidence="1">
    <location>
        <begin position="202"/>
        <end position="278"/>
    </location>
</feature>
<evidence type="ECO:0000313" key="2">
    <source>
        <dbReference type="EMBL" id="RPB28130.1"/>
    </source>
</evidence>
<evidence type="ECO:0000313" key="3">
    <source>
        <dbReference type="Proteomes" id="UP000267821"/>
    </source>
</evidence>
<gene>
    <name evidence="2" type="ORF">L211DRAFT_865521</name>
</gene>
<sequence>MPAPRFIYTGTQEKALERLVALGFCRPNSIASQAQIDLVWLHIPVEQSGGLGLGLHYKAIAAYVIKKAHTIIDKDAGMTRWHQWVADHNHDVPVPYVKQELTAGRRRFSKEDRKILQNLISLGICGVTQRQKIQVKHVWFEIPVEQLGGRGVGLDIKQVMDWVRRSYLQVEKSAGDEAASTAKWEKWISDHNHFVPPYKYPDGTWSREAQGPVGATDHDDSDSPLTDLSDLDVDSTSPTAVQHVLGKASSRPRALPVTAPTPAQTKWEQRSDKDNAMTPSTYHLRSRAALASRKKIRYTECSDHVSEHESSDDEITKTPPNIKVPSKSAQAKRVAPAQPPVKGKGNNVTTEKEMSTHATASYGLRTRTPLDHVRRGADVIQKESRNNNPPCDNPVADYTPTATDQRDSIVLEFPERAPATPCPQSRVAKEASIATPISAPEFNSQQRSALETLVRHGLFRLTQKAFQQIRDVWSKVAPVEGGGEGLNITRPQIQRYLAENGFDEREADEKQNALVRWEQWINKHRRPARLGPRESETPEAPTRSALTPGTRQCLVRETSKRALPATVENISQDGAAPSDGGSAATAAKTAVQHKGKERERYSGNPPVPIQFPTKSKVHYLSLLERGALETLMNHGLCRINKITEAQVENVWKKVPLKEGGGQELLISWKRITRFITTYRDRVPDKDESMRRWDKWVHDHRQQARDGVTPPRQIYGEPRSKRRRCSEDECTDEDNCHIGCESSVPPRGKRFKSSAIDSPSSTAPDRTDSRKNSPLIDDGTIPHAIHDSYLKSLYQPYLELTQEQINLLAHLVLLGGCWNTARDQHLIKKIWLRVPQRFGGGLGLGVPFQIIKAFAHSRGGKRFRTKERLKRWEHWIARNRSNVVVEDHMMQAVNEYTDVDAEGDTVMTDDNEGGNSTRLVAGGVTGVAGAKLATIEPALGILANQTRHLKGISRQPKDREGELMIQETPQAQIIDTNTHSIVSPSTENVHDVNNTTHVNASHLNRLPPPSTAIPQAASSAANTQAAIAHGTRFSSSYGNLESTAAQTLCYATAYQPRLSYSMIQHRPGTIDVQATDEASVHSPALQIAPRVVTAPPVSQQSISQAVADLSAQQTAQLTTAPRHPWLREDGTVRDWYWYPPGGPGGPGRRIFEHWSSSAVPLRQFDSLRTHEVTLTIGRDPNDIASVLRGLEHWQEVKQVKFHGYQPQTTFRGEN</sequence>
<accession>A0A3N4LZA3</accession>
<dbReference type="InParanoid" id="A0A3N4LZA3"/>
<feature type="compositionally biased region" description="Low complexity" evidence="1">
    <location>
        <begin position="573"/>
        <end position="587"/>
    </location>
</feature>
<feature type="region of interest" description="Disordered" evidence="1">
    <location>
        <begin position="571"/>
        <end position="609"/>
    </location>
</feature>
<reference evidence="2 3" key="1">
    <citation type="journal article" date="2018" name="Nat. Ecol. Evol.">
        <title>Pezizomycetes genomes reveal the molecular basis of ectomycorrhizal truffle lifestyle.</title>
        <authorList>
            <person name="Murat C."/>
            <person name="Payen T."/>
            <person name="Noel B."/>
            <person name="Kuo A."/>
            <person name="Morin E."/>
            <person name="Chen J."/>
            <person name="Kohler A."/>
            <person name="Krizsan K."/>
            <person name="Balestrini R."/>
            <person name="Da Silva C."/>
            <person name="Montanini B."/>
            <person name="Hainaut M."/>
            <person name="Levati E."/>
            <person name="Barry K.W."/>
            <person name="Belfiori B."/>
            <person name="Cichocki N."/>
            <person name="Clum A."/>
            <person name="Dockter R.B."/>
            <person name="Fauchery L."/>
            <person name="Guy J."/>
            <person name="Iotti M."/>
            <person name="Le Tacon F."/>
            <person name="Lindquist E.A."/>
            <person name="Lipzen A."/>
            <person name="Malagnac F."/>
            <person name="Mello A."/>
            <person name="Molinier V."/>
            <person name="Miyauchi S."/>
            <person name="Poulain J."/>
            <person name="Riccioni C."/>
            <person name="Rubini A."/>
            <person name="Sitrit Y."/>
            <person name="Splivallo R."/>
            <person name="Traeger S."/>
            <person name="Wang M."/>
            <person name="Zifcakova L."/>
            <person name="Wipf D."/>
            <person name="Zambonelli A."/>
            <person name="Paolocci F."/>
            <person name="Nowrousian M."/>
            <person name="Ottonello S."/>
            <person name="Baldrian P."/>
            <person name="Spatafora J.W."/>
            <person name="Henrissat B."/>
            <person name="Nagy L.G."/>
            <person name="Aury J.M."/>
            <person name="Wincker P."/>
            <person name="Grigoriev I.V."/>
            <person name="Bonfante P."/>
            <person name="Martin F.M."/>
        </authorList>
    </citation>
    <scope>NUCLEOTIDE SEQUENCE [LARGE SCALE GENOMIC DNA]</scope>
    <source>
        <strain evidence="2 3">ATCC MYA-4762</strain>
    </source>
</reference>
<dbReference type="AlphaFoldDB" id="A0A3N4LZA3"/>
<keyword evidence="3" id="KW-1185">Reference proteome</keyword>
<protein>
    <submittedName>
        <fullName evidence="2">Uncharacterized protein</fullName>
    </submittedName>
</protein>
<feature type="region of interest" description="Disordered" evidence="1">
    <location>
        <begin position="696"/>
        <end position="778"/>
    </location>
</feature>
<dbReference type="EMBL" id="ML121530">
    <property type="protein sequence ID" value="RPB28130.1"/>
    <property type="molecule type" value="Genomic_DNA"/>
</dbReference>